<comment type="caution">
    <text evidence="5">The sequence shown here is derived from an EMBL/GenBank/DDBJ whole genome shotgun (WGS) entry which is preliminary data.</text>
</comment>
<feature type="region of interest" description="Disordered" evidence="3">
    <location>
        <begin position="264"/>
        <end position="320"/>
    </location>
</feature>
<dbReference type="InterPro" id="IPR018359">
    <property type="entry name" value="Bromodomain_CS"/>
</dbReference>
<dbReference type="Gramene" id="Manes.05G123900.1.v8.1">
    <property type="protein sequence ID" value="Manes.05G123900.1.v8.1.CDS"/>
    <property type="gene ID" value="Manes.05G123900.v8.1"/>
</dbReference>
<feature type="compositionally biased region" description="Polar residues" evidence="3">
    <location>
        <begin position="36"/>
        <end position="46"/>
    </location>
</feature>
<gene>
    <name evidence="5" type="ORF">MANES_05G123900v8</name>
</gene>
<dbReference type="OrthoDB" id="21449at2759"/>
<feature type="compositionally biased region" description="Acidic residues" evidence="3">
    <location>
        <begin position="66"/>
        <end position="75"/>
    </location>
</feature>
<dbReference type="EMBL" id="CM004391">
    <property type="protein sequence ID" value="OAY50289.1"/>
    <property type="molecule type" value="Genomic_DNA"/>
</dbReference>
<dbReference type="PROSITE" id="PS00633">
    <property type="entry name" value="BROMODOMAIN_1"/>
    <property type="match status" value="1"/>
</dbReference>
<protein>
    <recommendedName>
        <fullName evidence="4">Bromo domain-containing protein</fullName>
    </recommendedName>
</protein>
<feature type="region of interest" description="Disordered" evidence="3">
    <location>
        <begin position="681"/>
        <end position="705"/>
    </location>
</feature>
<dbReference type="PANTHER" id="PTHR22881:SF11">
    <property type="entry name" value="BROMODOMAIN-CONTAINING PROTEIN DDB_G0270170-LIKE ISOFORM X1"/>
    <property type="match status" value="1"/>
</dbReference>
<evidence type="ECO:0000256" key="2">
    <source>
        <dbReference type="PROSITE-ProRule" id="PRU00035"/>
    </source>
</evidence>
<dbReference type="PANTHER" id="PTHR22881">
    <property type="entry name" value="BROMODOMAIN CONTAINING PROTEIN"/>
    <property type="match status" value="1"/>
</dbReference>
<reference evidence="6" key="1">
    <citation type="journal article" date="2016" name="Nat. Biotechnol.">
        <title>Sequencing wild and cultivated cassava and related species reveals extensive interspecific hybridization and genetic diversity.</title>
        <authorList>
            <person name="Bredeson J.V."/>
            <person name="Lyons J.B."/>
            <person name="Prochnik S.E."/>
            <person name="Wu G.A."/>
            <person name="Ha C.M."/>
            <person name="Edsinger-Gonzales E."/>
            <person name="Grimwood J."/>
            <person name="Schmutz J."/>
            <person name="Rabbi I.Y."/>
            <person name="Egesi C."/>
            <person name="Nauluvula P."/>
            <person name="Lebot V."/>
            <person name="Ndunguru J."/>
            <person name="Mkamilo G."/>
            <person name="Bart R.S."/>
            <person name="Setter T.L."/>
            <person name="Gleadow R.M."/>
            <person name="Kulakow P."/>
            <person name="Ferguson M.E."/>
            <person name="Rounsley S."/>
            <person name="Rokhsar D.S."/>
        </authorList>
    </citation>
    <scope>NUCLEOTIDE SEQUENCE [LARGE SCALE GENOMIC DNA]</scope>
    <source>
        <strain evidence="6">cv. AM560-2</strain>
    </source>
</reference>
<evidence type="ECO:0000313" key="5">
    <source>
        <dbReference type="EMBL" id="OAY50289.1"/>
    </source>
</evidence>
<proteinExistence type="predicted"/>
<dbReference type="InterPro" id="IPR001487">
    <property type="entry name" value="Bromodomain"/>
</dbReference>
<dbReference type="CDD" id="cd04369">
    <property type="entry name" value="Bromodomain"/>
    <property type="match status" value="1"/>
</dbReference>
<evidence type="ECO:0000256" key="3">
    <source>
        <dbReference type="SAM" id="MobiDB-lite"/>
    </source>
</evidence>
<dbReference type="PRINTS" id="PR00503">
    <property type="entry name" value="BROMODOMAIN"/>
</dbReference>
<feature type="compositionally biased region" description="Polar residues" evidence="3">
    <location>
        <begin position="88"/>
        <end position="114"/>
    </location>
</feature>
<evidence type="ECO:0000256" key="1">
    <source>
        <dbReference type="ARBA" id="ARBA00023117"/>
    </source>
</evidence>
<dbReference type="Gene3D" id="1.20.920.10">
    <property type="entry name" value="Bromodomain-like"/>
    <property type="match status" value="1"/>
</dbReference>
<feature type="domain" description="Bromo" evidence="4">
    <location>
        <begin position="178"/>
        <end position="248"/>
    </location>
</feature>
<dbReference type="OMA" id="SYKFRQA"/>
<feature type="compositionally biased region" description="Basic and acidic residues" evidence="3">
    <location>
        <begin position="140"/>
        <end position="155"/>
    </location>
</feature>
<feature type="region of interest" description="Disordered" evidence="3">
    <location>
        <begin position="1"/>
        <end position="163"/>
    </location>
</feature>
<sequence>MGEISATMTKKKKKKGRPSLLDLQKRSLKQQQQQQNPNFENPNSLIASHRRSTRRNPTLNEPDWINGDDDDDDDDERKQKKHKLLLGLNSQQNTNSNHHYPFSSANSLGPNPSFGSDGANPETAQKRRKISDACLGSDDMGEKAPKATDTLHESPLEPGPTTPLPDKKLLVFILDRLQKKDTYGVFSEPVDPEELPDYHDIIEHPMDFSTVRKKLDGGAYANLEQFEKDVFLICSNAMQYNSPDTIYFRQARSMQELARKDFENLRQDSDGETQPKIVRRGRPPGKLKKALERSPLDRVGPECSSDATLASGGDNPSCSTGYNLRRTHSYKYQPAEVLVRTTYGSHSSETYSTWMSEWENEFPASVLKAVLKYGKKPYEIDEHKRDTYKHPSASTHGPSSWNIFGGEPKQLMVVGLNSEHGYARSLARFAADLGPIAWKIASKKIESVLPTGLEFGPGWVGEDKVVEGQQQLLFSDRNRVSNSCVANENLGRLQPSIASGSNSNVASRCAAGSREDMIENVGGSSSQSELNSLNSGSGGINPIASVLVQQKPLLHSDLNGFSGGFGHNKISPLMGTARLGMASGNSCSEHTVVPSQSFGMVSTSNSTFCPTLGNEFKLNKAKLSEASSVLLQSGKSSALGPSPDSQTLLNAGIVGKSSQQGLSPYPQQDFLDLPPDLNVGFLAPNSPSSSVPIGSPRQPDLALQL</sequence>
<evidence type="ECO:0000259" key="4">
    <source>
        <dbReference type="PROSITE" id="PS50014"/>
    </source>
</evidence>
<evidence type="ECO:0000313" key="6">
    <source>
        <dbReference type="Proteomes" id="UP000091857"/>
    </source>
</evidence>
<keyword evidence="6" id="KW-1185">Reference proteome</keyword>
<dbReference type="Proteomes" id="UP000091857">
    <property type="component" value="Chromosome 5"/>
</dbReference>
<dbReference type="SMART" id="SM00297">
    <property type="entry name" value="BROMO"/>
    <property type="match status" value="1"/>
</dbReference>
<dbReference type="PROSITE" id="PS50014">
    <property type="entry name" value="BROMODOMAIN_2"/>
    <property type="match status" value="1"/>
</dbReference>
<feature type="compositionally biased region" description="Basic residues" evidence="3">
    <location>
        <begin position="277"/>
        <end position="288"/>
    </location>
</feature>
<name>A0A2C9VVQ2_MANES</name>
<dbReference type="InterPro" id="IPR036427">
    <property type="entry name" value="Bromodomain-like_sf"/>
</dbReference>
<dbReference type="AlphaFoldDB" id="A0A2C9VVQ2"/>
<feature type="compositionally biased region" description="Basic and acidic residues" evidence="3">
    <location>
        <begin position="289"/>
        <end position="300"/>
    </location>
</feature>
<dbReference type="InterPro" id="IPR051831">
    <property type="entry name" value="Bromodomain_contain_prot"/>
</dbReference>
<dbReference type="STRING" id="3983.A0A2C9VVQ2"/>
<accession>A0A2C9VVQ2</accession>
<organism evidence="5 6">
    <name type="scientific">Manihot esculenta</name>
    <name type="common">Cassava</name>
    <name type="synonym">Jatropha manihot</name>
    <dbReference type="NCBI Taxonomy" id="3983"/>
    <lineage>
        <taxon>Eukaryota</taxon>
        <taxon>Viridiplantae</taxon>
        <taxon>Streptophyta</taxon>
        <taxon>Embryophyta</taxon>
        <taxon>Tracheophyta</taxon>
        <taxon>Spermatophyta</taxon>
        <taxon>Magnoliopsida</taxon>
        <taxon>eudicotyledons</taxon>
        <taxon>Gunneridae</taxon>
        <taxon>Pentapetalae</taxon>
        <taxon>rosids</taxon>
        <taxon>fabids</taxon>
        <taxon>Malpighiales</taxon>
        <taxon>Euphorbiaceae</taxon>
        <taxon>Crotonoideae</taxon>
        <taxon>Manihoteae</taxon>
        <taxon>Manihot</taxon>
    </lineage>
</organism>
<keyword evidence="1 2" id="KW-0103">Bromodomain</keyword>
<dbReference type="SUPFAM" id="SSF47370">
    <property type="entry name" value="Bromodomain"/>
    <property type="match status" value="1"/>
</dbReference>
<dbReference type="Pfam" id="PF00439">
    <property type="entry name" value="Bromodomain"/>
    <property type="match status" value="1"/>
</dbReference>